<evidence type="ECO:0000313" key="8">
    <source>
        <dbReference type="Proteomes" id="UP000078397"/>
    </source>
</evidence>
<dbReference type="STRING" id="1380566.A0A179FYD0"/>
<proteinExistence type="inferred from homology"/>
<keyword evidence="4 5" id="KW-0408">Iron</keyword>
<keyword evidence="3 5" id="KW-0479">Metal-binding</keyword>
<dbReference type="InterPro" id="IPR036396">
    <property type="entry name" value="Cyt_P450_sf"/>
</dbReference>
<dbReference type="PANTHER" id="PTHR24304:SF2">
    <property type="entry name" value="24-HYDROXYCHOLESTEROL 7-ALPHA-HYDROXYLASE"/>
    <property type="match status" value="1"/>
</dbReference>
<protein>
    <submittedName>
        <fullName evidence="7">Cytochrome P450</fullName>
    </submittedName>
</protein>
<dbReference type="OrthoDB" id="1055148at2759"/>
<evidence type="ECO:0000256" key="6">
    <source>
        <dbReference type="RuleBase" id="RU000461"/>
    </source>
</evidence>
<sequence>MGQDFYENHVAELFNLLHSMEADIGSLLSFILPDWVPHPPARRLKQARDRFKAIFTERLDERTISKRDESRPLQDYVTFTMEDSATAPLRHLMPSHHTILMFAAHTSTAASISWNIVLMRHPVIMKKVVAELRANPKDEESLLFRACIKETTRYYCGMKLLRLARENVCIPESNINIPKGAVVSISPYLTHLDPNNYSEPEVWNPYRWISDEGDIIQMDNKTGGVKFLPFGGGSHRCVGEKMAMIMVTRAVATLLREYDFDWENEEIEQKTDFSNLNFDKVGTPWLRGGVRVRMNKAS</sequence>
<dbReference type="GeneID" id="28846649"/>
<name>A0A179FYD0_METCM</name>
<dbReference type="PRINTS" id="PR00463">
    <property type="entry name" value="EP450I"/>
</dbReference>
<keyword evidence="6" id="KW-0560">Oxidoreductase</keyword>
<evidence type="ECO:0000313" key="7">
    <source>
        <dbReference type="EMBL" id="OAQ70675.2"/>
    </source>
</evidence>
<comment type="caution">
    <text evidence="7">The sequence shown here is derived from an EMBL/GenBank/DDBJ whole genome shotgun (WGS) entry which is preliminary data.</text>
</comment>
<reference evidence="7 8" key="1">
    <citation type="journal article" date="2016" name="PLoS Pathog.">
        <title>Biosynthesis of antibiotic leucinostatins in bio-control fungus Purpureocillium lilacinum and their inhibition on phytophthora revealed by genome mining.</title>
        <authorList>
            <person name="Wang G."/>
            <person name="Liu Z."/>
            <person name="Lin R."/>
            <person name="Li E."/>
            <person name="Mao Z."/>
            <person name="Ling J."/>
            <person name="Yang Y."/>
            <person name="Yin W.B."/>
            <person name="Xie B."/>
        </authorList>
    </citation>
    <scope>NUCLEOTIDE SEQUENCE [LARGE SCALE GENOMIC DNA]</scope>
    <source>
        <strain evidence="7">170</strain>
    </source>
</reference>
<dbReference type="InterPro" id="IPR002401">
    <property type="entry name" value="Cyt_P450_E_grp-I"/>
</dbReference>
<dbReference type="GO" id="GO:0020037">
    <property type="term" value="F:heme binding"/>
    <property type="evidence" value="ECO:0007669"/>
    <property type="project" value="InterPro"/>
</dbReference>
<dbReference type="KEGG" id="pchm:VFPPC_03113"/>
<dbReference type="GO" id="GO:0005506">
    <property type="term" value="F:iron ion binding"/>
    <property type="evidence" value="ECO:0007669"/>
    <property type="project" value="InterPro"/>
</dbReference>
<keyword evidence="6" id="KW-0503">Monooxygenase</keyword>
<dbReference type="AlphaFoldDB" id="A0A179FYD0"/>
<comment type="similarity">
    <text evidence="1 6">Belongs to the cytochrome P450 family.</text>
</comment>
<keyword evidence="8" id="KW-1185">Reference proteome</keyword>
<dbReference type="PANTHER" id="PTHR24304">
    <property type="entry name" value="CYTOCHROME P450 FAMILY 7"/>
    <property type="match status" value="1"/>
</dbReference>
<evidence type="ECO:0000256" key="2">
    <source>
        <dbReference type="ARBA" id="ARBA00022617"/>
    </source>
</evidence>
<evidence type="ECO:0000256" key="3">
    <source>
        <dbReference type="ARBA" id="ARBA00022723"/>
    </source>
</evidence>
<evidence type="ECO:0000256" key="5">
    <source>
        <dbReference type="PIRSR" id="PIRSR602401-1"/>
    </source>
</evidence>
<dbReference type="GO" id="GO:0016705">
    <property type="term" value="F:oxidoreductase activity, acting on paired donors, with incorporation or reduction of molecular oxygen"/>
    <property type="evidence" value="ECO:0007669"/>
    <property type="project" value="InterPro"/>
</dbReference>
<comment type="cofactor">
    <cofactor evidence="5">
        <name>heme</name>
        <dbReference type="ChEBI" id="CHEBI:30413"/>
    </cofactor>
</comment>
<dbReference type="EMBL" id="LSBJ02000002">
    <property type="protein sequence ID" value="OAQ70675.2"/>
    <property type="molecule type" value="Genomic_DNA"/>
</dbReference>
<evidence type="ECO:0000256" key="1">
    <source>
        <dbReference type="ARBA" id="ARBA00010617"/>
    </source>
</evidence>
<dbReference type="InterPro" id="IPR050529">
    <property type="entry name" value="CYP450_sterol_14alpha_dmase"/>
</dbReference>
<dbReference type="PROSITE" id="PS00086">
    <property type="entry name" value="CYTOCHROME_P450"/>
    <property type="match status" value="1"/>
</dbReference>
<evidence type="ECO:0000256" key="4">
    <source>
        <dbReference type="ARBA" id="ARBA00023004"/>
    </source>
</evidence>
<dbReference type="PRINTS" id="PR00385">
    <property type="entry name" value="P450"/>
</dbReference>
<dbReference type="Gene3D" id="1.10.630.10">
    <property type="entry name" value="Cytochrome P450"/>
    <property type="match status" value="1"/>
</dbReference>
<dbReference type="Pfam" id="PF00067">
    <property type="entry name" value="p450"/>
    <property type="match status" value="1"/>
</dbReference>
<dbReference type="RefSeq" id="XP_018147212.2">
    <property type="nucleotide sequence ID" value="XM_018282655.2"/>
</dbReference>
<dbReference type="Proteomes" id="UP000078397">
    <property type="component" value="Unassembled WGS sequence"/>
</dbReference>
<keyword evidence="2 5" id="KW-0349">Heme</keyword>
<organism evidence="7 8">
    <name type="scientific">Pochonia chlamydosporia 170</name>
    <dbReference type="NCBI Taxonomy" id="1380566"/>
    <lineage>
        <taxon>Eukaryota</taxon>
        <taxon>Fungi</taxon>
        <taxon>Dikarya</taxon>
        <taxon>Ascomycota</taxon>
        <taxon>Pezizomycotina</taxon>
        <taxon>Sordariomycetes</taxon>
        <taxon>Hypocreomycetidae</taxon>
        <taxon>Hypocreales</taxon>
        <taxon>Clavicipitaceae</taxon>
        <taxon>Pochonia</taxon>
    </lineage>
</organism>
<gene>
    <name evidence="7" type="ORF">VFPPC_03113</name>
</gene>
<feature type="binding site" description="axial binding residue" evidence="5">
    <location>
        <position position="237"/>
    </location>
    <ligand>
        <name>heme</name>
        <dbReference type="ChEBI" id="CHEBI:30413"/>
    </ligand>
    <ligandPart>
        <name>Fe</name>
        <dbReference type="ChEBI" id="CHEBI:18248"/>
    </ligandPart>
</feature>
<accession>A0A179FYD0</accession>
<dbReference type="SUPFAM" id="SSF48264">
    <property type="entry name" value="Cytochrome P450"/>
    <property type="match status" value="1"/>
</dbReference>
<dbReference type="InterPro" id="IPR017972">
    <property type="entry name" value="Cyt_P450_CS"/>
</dbReference>
<dbReference type="GO" id="GO:0004497">
    <property type="term" value="F:monooxygenase activity"/>
    <property type="evidence" value="ECO:0007669"/>
    <property type="project" value="UniProtKB-KW"/>
</dbReference>
<dbReference type="InterPro" id="IPR001128">
    <property type="entry name" value="Cyt_P450"/>
</dbReference>